<proteinExistence type="predicted"/>
<sequence length="71" mass="7435">MAALIQYAAGDVAKLSLKHGTLGRIELEELGMVRERDDSQYTSMGLSEGGHGDGAASFGQPNLAADGTREL</sequence>
<keyword evidence="3" id="KW-1185">Reference proteome</keyword>
<organism evidence="2 3">
    <name type="scientific">Gymnopilus dilepis</name>
    <dbReference type="NCBI Taxonomy" id="231916"/>
    <lineage>
        <taxon>Eukaryota</taxon>
        <taxon>Fungi</taxon>
        <taxon>Dikarya</taxon>
        <taxon>Basidiomycota</taxon>
        <taxon>Agaricomycotina</taxon>
        <taxon>Agaricomycetes</taxon>
        <taxon>Agaricomycetidae</taxon>
        <taxon>Agaricales</taxon>
        <taxon>Agaricineae</taxon>
        <taxon>Hymenogastraceae</taxon>
        <taxon>Gymnopilus</taxon>
    </lineage>
</organism>
<dbReference type="EMBL" id="NHYE01000940">
    <property type="protein sequence ID" value="PPR01437.1"/>
    <property type="molecule type" value="Genomic_DNA"/>
</dbReference>
<reference evidence="2 3" key="1">
    <citation type="journal article" date="2018" name="Evol. Lett.">
        <title>Horizontal gene cluster transfer increased hallucinogenic mushroom diversity.</title>
        <authorList>
            <person name="Reynolds H.T."/>
            <person name="Vijayakumar V."/>
            <person name="Gluck-Thaler E."/>
            <person name="Korotkin H.B."/>
            <person name="Matheny P.B."/>
            <person name="Slot J.C."/>
        </authorList>
    </citation>
    <scope>NUCLEOTIDE SEQUENCE [LARGE SCALE GENOMIC DNA]</scope>
    <source>
        <strain evidence="2 3">SRW20</strain>
    </source>
</reference>
<protein>
    <submittedName>
        <fullName evidence="2">Uncharacterized protein</fullName>
    </submittedName>
</protein>
<dbReference type="Proteomes" id="UP000284706">
    <property type="component" value="Unassembled WGS sequence"/>
</dbReference>
<evidence type="ECO:0000256" key="1">
    <source>
        <dbReference type="SAM" id="MobiDB-lite"/>
    </source>
</evidence>
<comment type="caution">
    <text evidence="2">The sequence shown here is derived from an EMBL/GenBank/DDBJ whole genome shotgun (WGS) entry which is preliminary data.</text>
</comment>
<evidence type="ECO:0000313" key="3">
    <source>
        <dbReference type="Proteomes" id="UP000284706"/>
    </source>
</evidence>
<accession>A0A409YEK1</accession>
<gene>
    <name evidence="2" type="ORF">CVT26_015440</name>
</gene>
<evidence type="ECO:0000313" key="2">
    <source>
        <dbReference type="EMBL" id="PPR01437.1"/>
    </source>
</evidence>
<feature type="region of interest" description="Disordered" evidence="1">
    <location>
        <begin position="36"/>
        <end position="71"/>
    </location>
</feature>
<dbReference type="AlphaFoldDB" id="A0A409YEK1"/>
<name>A0A409YEK1_9AGAR</name>
<dbReference type="InParanoid" id="A0A409YEK1"/>